<keyword evidence="9 11" id="KW-0057">Aromatic amino acid biosynthesis</keyword>
<keyword evidence="6 11" id="KW-0547">Nucleotide-binding</keyword>
<dbReference type="UniPathway" id="UPA00053">
    <property type="reaction ID" value="UER00088"/>
</dbReference>
<comment type="cofactor">
    <cofactor evidence="11">
        <name>Mg(2+)</name>
        <dbReference type="ChEBI" id="CHEBI:18420"/>
    </cofactor>
    <text evidence="11">Binds 1 Mg(2+) ion per subunit.</text>
</comment>
<name>A0A7I9UYL0_9ACTN</name>
<comment type="subcellular location">
    <subcellularLocation>
        <location evidence="11">Cytoplasm</location>
    </subcellularLocation>
</comment>
<evidence type="ECO:0000313" key="12">
    <source>
        <dbReference type="EMBL" id="GED97890.1"/>
    </source>
</evidence>
<dbReference type="GO" id="GO:0005829">
    <property type="term" value="C:cytosol"/>
    <property type="evidence" value="ECO:0007669"/>
    <property type="project" value="TreeGrafter"/>
</dbReference>
<dbReference type="InterPro" id="IPR027417">
    <property type="entry name" value="P-loop_NTPase"/>
</dbReference>
<comment type="caution">
    <text evidence="11">Lacks conserved residue(s) required for the propagation of feature annotation.</text>
</comment>
<proteinExistence type="inferred from homology"/>
<evidence type="ECO:0000256" key="10">
    <source>
        <dbReference type="ARBA" id="ARBA00048567"/>
    </source>
</evidence>
<evidence type="ECO:0000313" key="13">
    <source>
        <dbReference type="Proteomes" id="UP000444980"/>
    </source>
</evidence>
<dbReference type="GO" id="GO:0000287">
    <property type="term" value="F:magnesium ion binding"/>
    <property type="evidence" value="ECO:0007669"/>
    <property type="project" value="UniProtKB-UniRule"/>
</dbReference>
<evidence type="ECO:0000256" key="7">
    <source>
        <dbReference type="ARBA" id="ARBA00022777"/>
    </source>
</evidence>
<dbReference type="Pfam" id="PF01202">
    <property type="entry name" value="SKI"/>
    <property type="match status" value="1"/>
</dbReference>
<comment type="subunit">
    <text evidence="11">Monomer.</text>
</comment>
<evidence type="ECO:0000256" key="3">
    <source>
        <dbReference type="ARBA" id="ARBA00012154"/>
    </source>
</evidence>
<dbReference type="GO" id="GO:0004765">
    <property type="term" value="F:shikimate kinase activity"/>
    <property type="evidence" value="ECO:0007669"/>
    <property type="project" value="UniProtKB-UniRule"/>
</dbReference>
<protein>
    <recommendedName>
        <fullName evidence="3 11">Shikimate kinase</fullName>
        <shortName evidence="11">SK</shortName>
        <ecNumber evidence="3 11">2.7.1.71</ecNumber>
    </recommendedName>
</protein>
<keyword evidence="7 11" id="KW-0418">Kinase</keyword>
<dbReference type="GO" id="GO:0009073">
    <property type="term" value="P:aromatic amino acid family biosynthetic process"/>
    <property type="evidence" value="ECO:0007669"/>
    <property type="project" value="UniProtKB-KW"/>
</dbReference>
<dbReference type="InterPro" id="IPR000623">
    <property type="entry name" value="Shikimate_kinase/TSH1"/>
</dbReference>
<comment type="catalytic activity">
    <reaction evidence="10 11">
        <text>shikimate + ATP = 3-phosphoshikimate + ADP + H(+)</text>
        <dbReference type="Rhea" id="RHEA:13121"/>
        <dbReference type="ChEBI" id="CHEBI:15378"/>
        <dbReference type="ChEBI" id="CHEBI:30616"/>
        <dbReference type="ChEBI" id="CHEBI:36208"/>
        <dbReference type="ChEBI" id="CHEBI:145989"/>
        <dbReference type="ChEBI" id="CHEBI:456216"/>
        <dbReference type="EC" id="2.7.1.71"/>
    </reaction>
</comment>
<evidence type="ECO:0000256" key="11">
    <source>
        <dbReference type="HAMAP-Rule" id="MF_00109"/>
    </source>
</evidence>
<keyword evidence="11" id="KW-0963">Cytoplasm</keyword>
<keyword evidence="4 11" id="KW-0028">Amino-acid biosynthesis</keyword>
<dbReference type="EC" id="2.7.1.71" evidence="3 11"/>
<comment type="pathway">
    <text evidence="1 11">Metabolic intermediate biosynthesis; chorismate biosynthesis; chorismate from D-erythrose 4-phosphate and phosphoenolpyruvate: step 5/7.</text>
</comment>
<dbReference type="PRINTS" id="PR01100">
    <property type="entry name" value="SHIKIMTKNASE"/>
</dbReference>
<feature type="binding site" evidence="11">
    <location>
        <position position="112"/>
    </location>
    <ligand>
        <name>ATP</name>
        <dbReference type="ChEBI" id="CHEBI:30616"/>
    </ligand>
</feature>
<accession>A0A7I9UYL0</accession>
<feature type="binding site" evidence="11">
    <location>
        <position position="12"/>
    </location>
    <ligand>
        <name>Mg(2+)</name>
        <dbReference type="ChEBI" id="CHEBI:18420"/>
    </ligand>
</feature>
<feature type="binding site" evidence="11">
    <location>
        <begin position="8"/>
        <end position="13"/>
    </location>
    <ligand>
        <name>ATP</name>
        <dbReference type="ChEBI" id="CHEBI:30616"/>
    </ligand>
</feature>
<organism evidence="12 13">
    <name type="scientific">Gordonia crocea</name>
    <dbReference type="NCBI Taxonomy" id="589162"/>
    <lineage>
        <taxon>Bacteria</taxon>
        <taxon>Bacillati</taxon>
        <taxon>Actinomycetota</taxon>
        <taxon>Actinomycetes</taxon>
        <taxon>Mycobacteriales</taxon>
        <taxon>Gordoniaceae</taxon>
        <taxon>Gordonia</taxon>
    </lineage>
</organism>
<feature type="binding site" evidence="11">
    <location>
        <position position="30"/>
    </location>
    <ligand>
        <name>substrate</name>
    </ligand>
</feature>
<comment type="similarity">
    <text evidence="2 11">Belongs to the shikimate kinase family.</text>
</comment>
<evidence type="ECO:0000256" key="5">
    <source>
        <dbReference type="ARBA" id="ARBA00022679"/>
    </source>
</evidence>
<dbReference type="InterPro" id="IPR031322">
    <property type="entry name" value="Shikimate/glucono_kinase"/>
</dbReference>
<dbReference type="HAMAP" id="MF_00109">
    <property type="entry name" value="Shikimate_kinase"/>
    <property type="match status" value="1"/>
</dbReference>
<evidence type="ECO:0000256" key="9">
    <source>
        <dbReference type="ARBA" id="ARBA00023141"/>
    </source>
</evidence>
<evidence type="ECO:0000256" key="4">
    <source>
        <dbReference type="ARBA" id="ARBA00022605"/>
    </source>
</evidence>
<keyword evidence="11" id="KW-0479">Metal-binding</keyword>
<evidence type="ECO:0000256" key="8">
    <source>
        <dbReference type="ARBA" id="ARBA00022840"/>
    </source>
</evidence>
<evidence type="ECO:0000256" key="6">
    <source>
        <dbReference type="ARBA" id="ARBA00022741"/>
    </source>
</evidence>
<dbReference type="PANTHER" id="PTHR21087">
    <property type="entry name" value="SHIKIMATE KINASE"/>
    <property type="match status" value="1"/>
</dbReference>
<keyword evidence="8 11" id="KW-0067">ATP-binding</keyword>
<feature type="binding site" evidence="11">
    <location>
        <position position="54"/>
    </location>
    <ligand>
        <name>substrate</name>
    </ligand>
</feature>
<feature type="binding site" evidence="11">
    <location>
        <position position="76"/>
    </location>
    <ligand>
        <name>substrate</name>
    </ligand>
</feature>
<evidence type="ECO:0000256" key="1">
    <source>
        <dbReference type="ARBA" id="ARBA00004842"/>
    </source>
</evidence>
<dbReference type="EMBL" id="BJOU01000001">
    <property type="protein sequence ID" value="GED97890.1"/>
    <property type="molecule type" value="Genomic_DNA"/>
</dbReference>
<dbReference type="SUPFAM" id="SSF52540">
    <property type="entry name" value="P-loop containing nucleoside triphosphate hydrolases"/>
    <property type="match status" value="1"/>
</dbReference>
<dbReference type="GO" id="GO:0008652">
    <property type="term" value="P:amino acid biosynthetic process"/>
    <property type="evidence" value="ECO:0007669"/>
    <property type="project" value="UniProtKB-KW"/>
</dbReference>
<dbReference type="GO" id="GO:0005524">
    <property type="term" value="F:ATP binding"/>
    <property type="evidence" value="ECO:0007669"/>
    <property type="project" value="UniProtKB-UniRule"/>
</dbReference>
<dbReference type="Proteomes" id="UP000444980">
    <property type="component" value="Unassembled WGS sequence"/>
</dbReference>
<dbReference type="CDD" id="cd00464">
    <property type="entry name" value="SK"/>
    <property type="match status" value="1"/>
</dbReference>
<dbReference type="GO" id="GO:0009423">
    <property type="term" value="P:chorismate biosynthetic process"/>
    <property type="evidence" value="ECO:0007669"/>
    <property type="project" value="UniProtKB-UniRule"/>
</dbReference>
<evidence type="ECO:0000256" key="2">
    <source>
        <dbReference type="ARBA" id="ARBA00006997"/>
    </source>
</evidence>
<dbReference type="InterPro" id="IPR023000">
    <property type="entry name" value="Shikimate_kinase_CS"/>
</dbReference>
<gene>
    <name evidence="11 12" type="primary">aroK</name>
    <name evidence="12" type="ORF">nbrc107697_19290</name>
</gene>
<keyword evidence="11" id="KW-0460">Magnesium</keyword>
<keyword evidence="13" id="KW-1185">Reference proteome</keyword>
<sequence>MVLAGFMGAGKSSVGRTVANRLGVGFLDTDVELERDTGRRIPDIFATDGEQAFRALEAATVTRVLDEFDGVVALGGGSVTVPAIRAALAGHHLVYLRVSPAAGFARVAGSDRPLLAGDDPRGTYAALLHERAALYDTLAAATVDADQSVADVVEAVLATLETGPSARKDDPS</sequence>
<comment type="function">
    <text evidence="11">Catalyzes the specific phosphorylation of the 3-hydroxyl group of shikimic acid using ATP as a cosubstrate.</text>
</comment>
<feature type="binding site" evidence="11">
    <location>
        <position position="131"/>
    </location>
    <ligand>
        <name>substrate</name>
    </ligand>
</feature>
<dbReference type="PANTHER" id="PTHR21087:SF16">
    <property type="entry name" value="SHIKIMATE KINASE 1, CHLOROPLASTIC"/>
    <property type="match status" value="1"/>
</dbReference>
<keyword evidence="5 11" id="KW-0808">Transferase</keyword>
<dbReference type="Gene3D" id="3.40.50.300">
    <property type="entry name" value="P-loop containing nucleotide triphosphate hydrolases"/>
    <property type="match status" value="1"/>
</dbReference>
<dbReference type="PROSITE" id="PS01128">
    <property type="entry name" value="SHIKIMATE_KINASE"/>
    <property type="match status" value="1"/>
</dbReference>
<reference evidence="13" key="1">
    <citation type="submission" date="2019-06" db="EMBL/GenBank/DDBJ databases">
        <title>Gordonia isolated from sludge of a wastewater treatment plant.</title>
        <authorList>
            <person name="Tamura T."/>
            <person name="Aoyama K."/>
            <person name="Kang Y."/>
            <person name="Saito S."/>
            <person name="Akiyama N."/>
            <person name="Yazawa K."/>
            <person name="Gonoi T."/>
            <person name="Mikami Y."/>
        </authorList>
    </citation>
    <scope>NUCLEOTIDE SEQUENCE [LARGE SCALE GENOMIC DNA]</scope>
    <source>
        <strain evidence="13">NBRC 107697</strain>
    </source>
</reference>
<dbReference type="AlphaFoldDB" id="A0A7I9UYL0"/>
<comment type="caution">
    <text evidence="12">The sequence shown here is derived from an EMBL/GenBank/DDBJ whole genome shotgun (WGS) entry which is preliminary data.</text>
</comment>